<dbReference type="GO" id="GO:0046540">
    <property type="term" value="C:U4/U6 x U5 tri-snRNP complex"/>
    <property type="evidence" value="ECO:0007669"/>
    <property type="project" value="TreeGrafter"/>
</dbReference>
<feature type="repeat" description="TPR" evidence="7">
    <location>
        <begin position="843"/>
        <end position="876"/>
    </location>
</feature>
<keyword evidence="5" id="KW-0508">mRNA splicing</keyword>
<reference evidence="11" key="3">
    <citation type="submission" date="2025-08" db="UniProtKB">
        <authorList>
            <consortium name="RefSeq"/>
        </authorList>
    </citation>
    <scope>IDENTIFICATION</scope>
    <source>
        <strain evidence="11">CBS 342.82</strain>
    </source>
</reference>
<dbReference type="OrthoDB" id="440128at2759"/>
<dbReference type="Pfam" id="PF14559">
    <property type="entry name" value="TPR_19"/>
    <property type="match status" value="1"/>
</dbReference>
<name>A0A6J3LY73_9PEZI</name>
<sequence length="946" mass="105311">MAGRLNFLTQKAPENYVAGLGRGATGFTTRSDLGPARDGPSDEQIKELLAKRAAATGLAVPTAYGGGKKKEDEEDENFADADNDEAGLFSGGNFDRDDDEADRIYQAVDERMGKRRQAAREERDRKAAEELERKNPKISAQFNDLKRALGTIADEEWANIPDVGDLTGKNKRAKKDLKQRFYAVPDSVLAGARDGMELGTEIQEDGSAANPADQPDGTTTNLAGISTARDRALQSRLDQAAQSQASGADSVSGTSTTIDPKGYLTSLANSEIGSAETQVGDVNRARLLMGSVTKTNPRHGPGWIAAARLEEYAGKHVAARKTIRQGCEMCPKNEDVWLESLRMHKTHDIHDAKIVAKHALDKNNRSVRLWLEAFQLESTPNEKKRVLMRALDYNPQSVALWKELVNLSEDPKDARLLLHAATEKIPLSVELWLALARLETPDQAQVVLNKARQAVPGSPDIWIAAARLQEQRGQDNLVVSVMKRAVKSLTKESAMLKREDWIGQAEICESEGALLTCRAIIQETLGWGLDEDDERKKIWLADAKSSTARGRFETARAIYAYALQIFYNRNSVWLSAADLERNHGTKDQLSKVLEDGTKALPGTAELWMQLAKLKQQAGDLDGARDVLKDAFHKNPESEPIYLAAVQLAAETGETERARDLFDRARKASGTDRVWIKSAAYERQLGNLDRALELVNEALNLPSASFDTRAPKLWMLKGQIYEAKEMLPQAREAYNAGTRKCSQSVPLWLLASRLEERMHVIVRARSILDRARLAIPNNPQLWTESVRLEVRAKNMAAANQKMAQALQACPKSGLIWSERIWSLESRTHRKPRILEAIQQSDSDPILFVTAARIFWSERKLDKADNWFQKAIILDPDQGDTWAWYYKFALMHGTEQKVKEIVGRCTDNAPKHGEIWQAVNKAPDNVGKSVEDILKKVAKVLDAVQREV</sequence>
<dbReference type="InterPro" id="IPR003107">
    <property type="entry name" value="HAT"/>
</dbReference>
<dbReference type="RefSeq" id="XP_033457747.1">
    <property type="nucleotide sequence ID" value="XM_033601721.1"/>
</dbReference>
<dbReference type="GeneID" id="54359521"/>
<gene>
    <name evidence="11" type="ORF">K489DRAFT_323751</name>
</gene>
<evidence type="ECO:0000256" key="1">
    <source>
        <dbReference type="ARBA" id="ARBA00004123"/>
    </source>
</evidence>
<dbReference type="Gene3D" id="1.25.40.10">
    <property type="entry name" value="Tetratricopeptide repeat domain"/>
    <property type="match status" value="5"/>
</dbReference>
<keyword evidence="10" id="KW-1185">Reference proteome</keyword>
<feature type="compositionally biased region" description="Low complexity" evidence="8">
    <location>
        <begin position="238"/>
        <end position="253"/>
    </location>
</feature>
<feature type="compositionally biased region" description="Acidic residues" evidence="8">
    <location>
        <begin position="72"/>
        <end position="85"/>
    </location>
</feature>
<keyword evidence="4" id="KW-0677">Repeat</keyword>
<keyword evidence="3" id="KW-0507">mRNA processing</keyword>
<dbReference type="InterPro" id="IPR011990">
    <property type="entry name" value="TPR-like_helical_dom_sf"/>
</dbReference>
<dbReference type="FunFam" id="1.25.40.10:FF:001164">
    <property type="entry name" value="mRNA splicing factor (Prp1/Zer1), putative (AFU_orthologue AFUA_2G06070)"/>
    <property type="match status" value="1"/>
</dbReference>
<evidence type="ECO:0000256" key="8">
    <source>
        <dbReference type="SAM" id="MobiDB-lite"/>
    </source>
</evidence>
<feature type="repeat" description="TPR" evidence="7">
    <location>
        <begin position="604"/>
        <end position="637"/>
    </location>
</feature>
<evidence type="ECO:0000313" key="10">
    <source>
        <dbReference type="Proteomes" id="UP000504637"/>
    </source>
</evidence>
<dbReference type="Pfam" id="PF06424">
    <property type="entry name" value="PRP1_N"/>
    <property type="match status" value="1"/>
</dbReference>
<feature type="region of interest" description="Disordered" evidence="8">
    <location>
        <begin position="20"/>
        <end position="42"/>
    </location>
</feature>
<evidence type="ECO:0000313" key="11">
    <source>
        <dbReference type="RefSeq" id="XP_033457747.1"/>
    </source>
</evidence>
<dbReference type="GO" id="GO:0071013">
    <property type="term" value="C:catalytic step 2 spliceosome"/>
    <property type="evidence" value="ECO:0007669"/>
    <property type="project" value="TreeGrafter"/>
</dbReference>
<dbReference type="PANTHER" id="PTHR11246">
    <property type="entry name" value="PRE-MRNA SPLICING FACTOR"/>
    <property type="match status" value="1"/>
</dbReference>
<keyword evidence="6" id="KW-0539">Nucleus</keyword>
<feature type="domain" description="PRP1 splicing factor N-terminal" evidence="9">
    <location>
        <begin position="12"/>
        <end position="169"/>
    </location>
</feature>
<dbReference type="InterPro" id="IPR019734">
    <property type="entry name" value="TPR_rpt"/>
</dbReference>
<dbReference type="SMART" id="SM00386">
    <property type="entry name" value="HAT"/>
    <property type="match status" value="12"/>
</dbReference>
<reference evidence="11" key="1">
    <citation type="submission" date="2020-01" db="EMBL/GenBank/DDBJ databases">
        <authorList>
            <consortium name="DOE Joint Genome Institute"/>
            <person name="Haridas S."/>
            <person name="Albert R."/>
            <person name="Binder M."/>
            <person name="Bloem J."/>
            <person name="Labutti K."/>
            <person name="Salamov A."/>
            <person name="Andreopoulos B."/>
            <person name="Baker S.E."/>
            <person name="Barry K."/>
            <person name="Bills G."/>
            <person name="Bluhm B.H."/>
            <person name="Cannon C."/>
            <person name="Castanera R."/>
            <person name="Culley D.E."/>
            <person name="Daum C."/>
            <person name="Ezra D."/>
            <person name="Gonzalez J.B."/>
            <person name="Henrissat B."/>
            <person name="Kuo A."/>
            <person name="Liang C."/>
            <person name="Lipzen A."/>
            <person name="Lutzoni F."/>
            <person name="Magnuson J."/>
            <person name="Mondo S."/>
            <person name="Nolan M."/>
            <person name="Ohm R."/>
            <person name="Pangilinan J."/>
            <person name="Park H.-J."/>
            <person name="Ramirez L."/>
            <person name="Alfaro M."/>
            <person name="Sun H."/>
            <person name="Tritt A."/>
            <person name="Yoshinaga Y."/>
            <person name="Zwiers L.-H."/>
            <person name="Turgeon B.G."/>
            <person name="Goodwin S.B."/>
            <person name="Spatafora J.W."/>
            <person name="Crous P.W."/>
            <person name="Grigoriev I.V."/>
        </authorList>
    </citation>
    <scope>NUCLEOTIDE SEQUENCE</scope>
    <source>
        <strain evidence="11">CBS 342.82</strain>
    </source>
</reference>
<feature type="compositionally biased region" description="Basic and acidic residues" evidence="8">
    <location>
        <begin position="108"/>
        <end position="135"/>
    </location>
</feature>
<dbReference type="SMART" id="SM00028">
    <property type="entry name" value="TPR"/>
    <property type="match status" value="5"/>
</dbReference>
<organism evidence="11">
    <name type="scientific">Dissoconium aciculare CBS 342.82</name>
    <dbReference type="NCBI Taxonomy" id="1314786"/>
    <lineage>
        <taxon>Eukaryota</taxon>
        <taxon>Fungi</taxon>
        <taxon>Dikarya</taxon>
        <taxon>Ascomycota</taxon>
        <taxon>Pezizomycotina</taxon>
        <taxon>Dothideomycetes</taxon>
        <taxon>Dothideomycetidae</taxon>
        <taxon>Mycosphaerellales</taxon>
        <taxon>Dissoconiaceae</taxon>
        <taxon>Dissoconium</taxon>
    </lineage>
</organism>
<accession>A0A6J3LY73</accession>
<proteinExistence type="predicted"/>
<protein>
    <recommendedName>
        <fullName evidence="9">PRP1 splicing factor N-terminal domain-containing protein</fullName>
    </recommendedName>
</protein>
<evidence type="ECO:0000256" key="3">
    <source>
        <dbReference type="ARBA" id="ARBA00022664"/>
    </source>
</evidence>
<feature type="region of interest" description="Disordered" evidence="8">
    <location>
        <begin position="238"/>
        <end position="257"/>
    </location>
</feature>
<dbReference type="PROSITE" id="PS50005">
    <property type="entry name" value="TPR"/>
    <property type="match status" value="2"/>
</dbReference>
<evidence type="ECO:0000256" key="5">
    <source>
        <dbReference type="ARBA" id="ARBA00023187"/>
    </source>
</evidence>
<feature type="region of interest" description="Disordered" evidence="8">
    <location>
        <begin position="60"/>
        <end position="135"/>
    </location>
</feature>
<reference evidence="11" key="2">
    <citation type="submission" date="2020-04" db="EMBL/GenBank/DDBJ databases">
        <authorList>
            <consortium name="NCBI Genome Project"/>
        </authorList>
    </citation>
    <scope>NUCLEOTIDE SEQUENCE</scope>
    <source>
        <strain evidence="11">CBS 342.82</strain>
    </source>
</reference>
<comment type="subunit">
    <text evidence="2">Associated with the spliceosome.</text>
</comment>
<dbReference type="GO" id="GO:0000244">
    <property type="term" value="P:spliceosomal tri-snRNP complex assembly"/>
    <property type="evidence" value="ECO:0007669"/>
    <property type="project" value="TreeGrafter"/>
</dbReference>
<dbReference type="AlphaFoldDB" id="A0A6J3LY73"/>
<evidence type="ECO:0000256" key="4">
    <source>
        <dbReference type="ARBA" id="ARBA00022737"/>
    </source>
</evidence>
<evidence type="ECO:0000256" key="7">
    <source>
        <dbReference type="PROSITE-ProRule" id="PRU00339"/>
    </source>
</evidence>
<keyword evidence="7" id="KW-0802">TPR repeat</keyword>
<dbReference type="PANTHER" id="PTHR11246:SF1">
    <property type="entry name" value="PRE-MRNA-PROCESSING FACTOR 6"/>
    <property type="match status" value="1"/>
</dbReference>
<dbReference type="SUPFAM" id="SSF48452">
    <property type="entry name" value="TPR-like"/>
    <property type="match status" value="3"/>
</dbReference>
<evidence type="ECO:0000256" key="2">
    <source>
        <dbReference type="ARBA" id="ARBA00011524"/>
    </source>
</evidence>
<dbReference type="InterPro" id="IPR010491">
    <property type="entry name" value="PRP1_N"/>
</dbReference>
<dbReference type="InterPro" id="IPR045075">
    <property type="entry name" value="Syf1-like"/>
</dbReference>
<dbReference type="Proteomes" id="UP000504637">
    <property type="component" value="Unplaced"/>
</dbReference>
<dbReference type="FunFam" id="1.25.40.10:FF:000256">
    <property type="entry name" value="Probable pre-mRNA splicing factor prp1"/>
    <property type="match status" value="1"/>
</dbReference>
<comment type="subcellular location">
    <subcellularLocation>
        <location evidence="1">Nucleus</location>
    </subcellularLocation>
</comment>
<evidence type="ECO:0000259" key="9">
    <source>
        <dbReference type="Pfam" id="PF06424"/>
    </source>
</evidence>
<evidence type="ECO:0000256" key="6">
    <source>
        <dbReference type="ARBA" id="ARBA00023242"/>
    </source>
</evidence>